<name>A0A5M3YPL4_ASPTE</name>
<dbReference type="VEuPathDB" id="FungiDB:ATEG_01740"/>
<accession>A0A5M3YPL4</accession>
<dbReference type="Proteomes" id="UP000452235">
    <property type="component" value="Unassembled WGS sequence"/>
</dbReference>
<evidence type="ECO:0000313" key="1">
    <source>
        <dbReference type="EMBL" id="GFF12741.1"/>
    </source>
</evidence>
<dbReference type="AlphaFoldDB" id="A0A5M3YPL4"/>
<sequence>MATIPRTRLIALLVPPVVIGYSAHHGLRSLEQQYPNVPIDNTTSIALRTPSHPLSQHCPRIDLFTARVPLKALQSRLPPTKQPNEKTTPSIQDLTTAWAQTLFNTKPFRAEAKLCGLLTGAGFNTGDLGDTPAAFAPDPITKAPRVLAHGLCVVERPPAEDDHYGLLVRWEMAEGVRRFFERIALWGYPWRMMSGGRHELMVSAPFEVDGEGPFVEVGFASAHDYEVVASEGENQKMIPEWTQRLHCGYARLLLHAAVQNLKQ</sequence>
<dbReference type="EMBL" id="BLJY01000001">
    <property type="protein sequence ID" value="GFF12741.1"/>
    <property type="molecule type" value="Genomic_DNA"/>
</dbReference>
<organism evidence="1 2">
    <name type="scientific">Aspergillus terreus</name>
    <dbReference type="NCBI Taxonomy" id="33178"/>
    <lineage>
        <taxon>Eukaryota</taxon>
        <taxon>Fungi</taxon>
        <taxon>Dikarya</taxon>
        <taxon>Ascomycota</taxon>
        <taxon>Pezizomycotina</taxon>
        <taxon>Eurotiomycetes</taxon>
        <taxon>Eurotiomycetidae</taxon>
        <taxon>Eurotiales</taxon>
        <taxon>Aspergillaceae</taxon>
        <taxon>Aspergillus</taxon>
        <taxon>Aspergillus subgen. Circumdati</taxon>
    </lineage>
</organism>
<comment type="caution">
    <text evidence="1">The sequence shown here is derived from an EMBL/GenBank/DDBJ whole genome shotgun (WGS) entry which is preliminary data.</text>
</comment>
<keyword evidence="2" id="KW-1185">Reference proteome</keyword>
<evidence type="ECO:0000313" key="2">
    <source>
        <dbReference type="Proteomes" id="UP000452235"/>
    </source>
</evidence>
<dbReference type="OrthoDB" id="4480078at2759"/>
<reference evidence="1 2" key="1">
    <citation type="submission" date="2020-01" db="EMBL/GenBank/DDBJ databases">
        <title>Aspergillus terreus IFO 6365 whole genome shotgun sequence.</title>
        <authorList>
            <person name="Kanamasa S."/>
            <person name="Takahashi H."/>
        </authorList>
    </citation>
    <scope>NUCLEOTIDE SEQUENCE [LARGE SCALE GENOMIC DNA]</scope>
    <source>
        <strain evidence="1 2">IFO 6365</strain>
    </source>
</reference>
<gene>
    <name evidence="1" type="ORF">ATEIFO6365_0001096500</name>
</gene>
<proteinExistence type="predicted"/>
<protein>
    <submittedName>
        <fullName evidence="1">Uncharacterized protein</fullName>
    </submittedName>
</protein>